<feature type="domain" description="HNH nuclease" evidence="1">
    <location>
        <begin position="72"/>
        <end position="108"/>
    </location>
</feature>
<evidence type="ECO:0000259" key="1">
    <source>
        <dbReference type="Pfam" id="PF13392"/>
    </source>
</evidence>
<dbReference type="GO" id="GO:0003677">
    <property type="term" value="F:DNA binding"/>
    <property type="evidence" value="ECO:0007669"/>
    <property type="project" value="InterPro"/>
</dbReference>
<dbReference type="InterPro" id="IPR016177">
    <property type="entry name" value="DNA-bd_dom_sf"/>
</dbReference>
<dbReference type="Gene3D" id="3.90.75.20">
    <property type="match status" value="1"/>
</dbReference>
<gene>
    <name evidence="2" type="ORF">SS59_26155</name>
</gene>
<evidence type="ECO:0000313" key="2">
    <source>
        <dbReference type="EMBL" id="KJM56848.1"/>
    </source>
</evidence>
<comment type="caution">
    <text evidence="2">The sequence shown here is derived from an EMBL/GenBank/DDBJ whole genome shotgun (WGS) entry which is preliminary data.</text>
</comment>
<reference evidence="2 3" key="1">
    <citation type="submission" date="2015-03" db="EMBL/GenBank/DDBJ databases">
        <authorList>
            <person name="McCorrison J."/>
            <person name="Sanka R."/>
            <person name="Adams M."/>
            <person name="Brinkac L."/>
            <person name="Nierman W."/>
            <person name="Sutton G."/>
            <person name="Nelson K."/>
            <person name="Kiedrowski L."/>
            <person name="Guerrero D."/>
            <person name="Bonomo R."/>
        </authorList>
    </citation>
    <scope>NUCLEOTIDE SEQUENCE [LARGE SCALE GENOMIC DNA]</scope>
    <source>
        <strain evidence="2 3">39373</strain>
    </source>
</reference>
<accession>A0A837F9R0</accession>
<dbReference type="AlphaFoldDB" id="A0A837F9R0"/>
<dbReference type="InterPro" id="IPR003615">
    <property type="entry name" value="HNH_nuc"/>
</dbReference>
<dbReference type="RefSeq" id="WP_045347695.1">
    <property type="nucleotide sequence ID" value="NZ_JZYN01000080.1"/>
</dbReference>
<protein>
    <recommendedName>
        <fullName evidence="1">HNH nuclease domain-containing protein</fullName>
    </recommendedName>
</protein>
<dbReference type="Pfam" id="PF13392">
    <property type="entry name" value="HNH_3"/>
    <property type="match status" value="1"/>
</dbReference>
<dbReference type="InterPro" id="IPR044925">
    <property type="entry name" value="His-Me_finger_sf"/>
</dbReference>
<dbReference type="SUPFAM" id="SSF54171">
    <property type="entry name" value="DNA-binding domain"/>
    <property type="match status" value="1"/>
</dbReference>
<dbReference type="EMBL" id="JZYN01000080">
    <property type="protein sequence ID" value="KJM56848.1"/>
    <property type="molecule type" value="Genomic_DNA"/>
</dbReference>
<name>A0A837F9R0_9ENTR</name>
<dbReference type="Proteomes" id="UP000033679">
    <property type="component" value="Unassembled WGS sequence"/>
</dbReference>
<dbReference type="SUPFAM" id="SSF54060">
    <property type="entry name" value="His-Me finger endonucleases"/>
    <property type="match status" value="1"/>
</dbReference>
<sequence length="181" mass="20488">MNSSKQIDVNFLHECFSYDADTGDIYWKSRPSSHFKNESACQNWNNRHAGNKAGAVDAKGYRVIKLLGTPHKAHRIIWALSHGQYPEGFIDHINGITDDNRLGNLRIVDFVTNAQNSKTAKNNTSGSQGVWLDKETGKWRASIVHLGQRVSLGSHLTREDANEARKKAERDYCYHPNHGRM</sequence>
<proteinExistence type="predicted"/>
<organism evidence="2 3">
    <name type="scientific">Enterobacter hormaechei subsp. xiangfangensis</name>
    <dbReference type="NCBI Taxonomy" id="1296536"/>
    <lineage>
        <taxon>Bacteria</taxon>
        <taxon>Pseudomonadati</taxon>
        <taxon>Pseudomonadota</taxon>
        <taxon>Gammaproteobacteria</taxon>
        <taxon>Enterobacterales</taxon>
        <taxon>Enterobacteriaceae</taxon>
        <taxon>Enterobacter</taxon>
        <taxon>Enterobacter cloacae complex</taxon>
    </lineage>
</organism>
<evidence type="ECO:0000313" key="3">
    <source>
        <dbReference type="Proteomes" id="UP000033679"/>
    </source>
</evidence>